<dbReference type="PANTHER" id="PTHR14659">
    <property type="entry name" value="ALPHA- AND GAMMA-ADAPTIN-BINDING PROTEIN P34"/>
    <property type="match status" value="1"/>
</dbReference>
<protein>
    <recommendedName>
        <fullName evidence="4">Alpha/gamma-adaptin-binding protein p34</fullName>
    </recommendedName>
</protein>
<feature type="region of interest" description="Disordered" evidence="1">
    <location>
        <begin position="143"/>
        <end position="163"/>
    </location>
</feature>
<dbReference type="STRING" id="743788.S8DPZ3"/>
<sequence>MAESADCRILVISPDVDQAQRFIQRTSALWATTHNAPAASSSSESIVPWTIVNKYYTADVHFHTRTFNEFRISNADGVPAVVYVWEHGQPYRDHVEDIASRLRDHDPEVSLAVRLSGTPSTTVTEDDGIDEFLSCHGFEFIEGDPESQPTYATDRDSEDADTGIPGLSRVLDALSTIMWPSLVQSESTSARKSRARELLDWARDEEGDDGLRALISGSESAGDISFSSDGDGEQPRKSRMQREMEELERWLAEEDGARQAAEAQAWVAVERDAPLQSSAWQDMPTPSIRTPKAETPTFGFDDDFTEFVSAPSPAVSARSHQLGFDVDHLLPQHTGASYRTLASVSDFGGEGERMFVPHLDDESALPSVDENDPDLPSRAEVLATSRRIFGPAGQTPPPPTSAAPAISHQHDEAHSFDHDDDDDFETSAFDMSRVLSALQGMKEEIAGMTDDEERRKAAARVALGLVYGLQAEHGDD</sequence>
<dbReference type="OrthoDB" id="10261384at2759"/>
<dbReference type="AlphaFoldDB" id="S8DPZ3"/>
<dbReference type="HOGENOM" id="CLU_048001_1_0_1"/>
<feature type="compositionally biased region" description="Basic and acidic residues" evidence="1">
    <location>
        <begin position="408"/>
        <end position="417"/>
    </location>
</feature>
<feature type="region of interest" description="Disordered" evidence="1">
    <location>
        <begin position="217"/>
        <end position="245"/>
    </location>
</feature>
<dbReference type="EMBL" id="KE504224">
    <property type="protein sequence ID" value="EPS94732.1"/>
    <property type="molecule type" value="Genomic_DNA"/>
</dbReference>
<dbReference type="InParanoid" id="S8DPZ3"/>
<evidence type="ECO:0000313" key="3">
    <source>
        <dbReference type="Proteomes" id="UP000015241"/>
    </source>
</evidence>
<dbReference type="eggNOG" id="ENOG502SJ9Z">
    <property type="taxonomic scope" value="Eukaryota"/>
</dbReference>
<evidence type="ECO:0000256" key="1">
    <source>
        <dbReference type="SAM" id="MobiDB-lite"/>
    </source>
</evidence>
<organism evidence="2 3">
    <name type="scientific">Fomitopsis schrenkii</name>
    <name type="common">Brown rot fungus</name>
    <dbReference type="NCBI Taxonomy" id="2126942"/>
    <lineage>
        <taxon>Eukaryota</taxon>
        <taxon>Fungi</taxon>
        <taxon>Dikarya</taxon>
        <taxon>Basidiomycota</taxon>
        <taxon>Agaricomycotina</taxon>
        <taxon>Agaricomycetes</taxon>
        <taxon>Polyporales</taxon>
        <taxon>Fomitopsis</taxon>
    </lineage>
</organism>
<feature type="compositionally biased region" description="Basic and acidic residues" evidence="1">
    <location>
        <begin position="233"/>
        <end position="245"/>
    </location>
</feature>
<accession>S8DPZ3</accession>
<reference evidence="2 3" key="1">
    <citation type="journal article" date="2012" name="Science">
        <title>The Paleozoic origin of enzymatic lignin decomposition reconstructed from 31 fungal genomes.</title>
        <authorList>
            <person name="Floudas D."/>
            <person name="Binder M."/>
            <person name="Riley R."/>
            <person name="Barry K."/>
            <person name="Blanchette R.A."/>
            <person name="Henrissat B."/>
            <person name="Martinez A.T."/>
            <person name="Otillar R."/>
            <person name="Spatafora J.W."/>
            <person name="Yadav J.S."/>
            <person name="Aerts A."/>
            <person name="Benoit I."/>
            <person name="Boyd A."/>
            <person name="Carlson A."/>
            <person name="Copeland A."/>
            <person name="Coutinho P.M."/>
            <person name="de Vries R.P."/>
            <person name="Ferreira P."/>
            <person name="Findley K."/>
            <person name="Foster B."/>
            <person name="Gaskell J."/>
            <person name="Glotzer D."/>
            <person name="Gorecki P."/>
            <person name="Heitman J."/>
            <person name="Hesse C."/>
            <person name="Hori C."/>
            <person name="Igarashi K."/>
            <person name="Jurgens J.A."/>
            <person name="Kallen N."/>
            <person name="Kersten P."/>
            <person name="Kohler A."/>
            <person name="Kuees U."/>
            <person name="Kumar T.K.A."/>
            <person name="Kuo A."/>
            <person name="LaButti K."/>
            <person name="Larrondo L.F."/>
            <person name="Lindquist E."/>
            <person name="Ling A."/>
            <person name="Lombard V."/>
            <person name="Lucas S."/>
            <person name="Lundell T."/>
            <person name="Martin R."/>
            <person name="McLaughlin D.J."/>
            <person name="Morgenstern I."/>
            <person name="Morin E."/>
            <person name="Murat C."/>
            <person name="Nagy L.G."/>
            <person name="Nolan M."/>
            <person name="Ohm R.A."/>
            <person name="Patyshakuliyeva A."/>
            <person name="Rokas A."/>
            <person name="Ruiz-Duenas F.J."/>
            <person name="Sabat G."/>
            <person name="Salamov A."/>
            <person name="Samejima M."/>
            <person name="Schmutz J."/>
            <person name="Slot J.C."/>
            <person name="St John F."/>
            <person name="Stenlid J."/>
            <person name="Sun H."/>
            <person name="Sun S."/>
            <person name="Syed K."/>
            <person name="Tsang A."/>
            <person name="Wiebenga A."/>
            <person name="Young D."/>
            <person name="Pisabarro A."/>
            <person name="Eastwood D.C."/>
            <person name="Martin F."/>
            <person name="Cullen D."/>
            <person name="Grigoriev I.V."/>
            <person name="Hibbett D.S."/>
        </authorList>
    </citation>
    <scope>NUCLEOTIDE SEQUENCE</scope>
    <source>
        <strain evidence="3">FP-58527</strain>
    </source>
</reference>
<evidence type="ECO:0008006" key="4">
    <source>
        <dbReference type="Google" id="ProtNLM"/>
    </source>
</evidence>
<name>S8DPZ3_FOMSC</name>
<evidence type="ECO:0000313" key="2">
    <source>
        <dbReference type="EMBL" id="EPS94732.1"/>
    </source>
</evidence>
<feature type="region of interest" description="Disordered" evidence="1">
    <location>
        <begin position="389"/>
        <end position="422"/>
    </location>
</feature>
<dbReference type="Gene3D" id="3.40.50.11960">
    <property type="match status" value="1"/>
</dbReference>
<proteinExistence type="predicted"/>
<gene>
    <name evidence="2" type="ORF">FOMPIDRAFT_1133756</name>
</gene>
<dbReference type="PANTHER" id="PTHR14659:SF1">
    <property type="entry name" value="ALPHA- AND GAMMA-ADAPTIN-BINDING PROTEIN P34"/>
    <property type="match status" value="1"/>
</dbReference>
<keyword evidence="3" id="KW-1185">Reference proteome</keyword>
<dbReference type="InterPro" id="IPR019341">
    <property type="entry name" value="Alpha/Gamma-adaptin-bd_p34"/>
</dbReference>
<dbReference type="Proteomes" id="UP000015241">
    <property type="component" value="Unassembled WGS sequence"/>
</dbReference>